<keyword evidence="3 5" id="KW-0067">ATP-binding</keyword>
<evidence type="ECO:0000259" key="4">
    <source>
        <dbReference type="PROSITE" id="PS50893"/>
    </source>
</evidence>
<accession>A0A399J3Y5</accession>
<dbReference type="EMBL" id="QWJJ01000008">
    <property type="protein sequence ID" value="RII38672.1"/>
    <property type="molecule type" value="Genomic_DNA"/>
</dbReference>
<protein>
    <submittedName>
        <fullName evidence="5">ABC transporter ATP-binding protein</fullName>
    </submittedName>
</protein>
<keyword evidence="1" id="KW-0813">Transport</keyword>
<dbReference type="SMART" id="SM00382">
    <property type="entry name" value="AAA"/>
    <property type="match status" value="1"/>
</dbReference>
<evidence type="ECO:0000313" key="5">
    <source>
        <dbReference type="EMBL" id="RII38672.1"/>
    </source>
</evidence>
<dbReference type="Proteomes" id="UP000265848">
    <property type="component" value="Unassembled WGS sequence"/>
</dbReference>
<dbReference type="Pfam" id="PF00005">
    <property type="entry name" value="ABC_tran"/>
    <property type="match status" value="1"/>
</dbReference>
<dbReference type="InterPro" id="IPR051120">
    <property type="entry name" value="ABC_AA/LPS_Transport"/>
</dbReference>
<sequence length="241" mass="25594">MSDVILSTKGLSKSFDGLRANHDINFALHRHEVHALIGPNGAGKTTFVSMLIGRLRPTSGVITFEGRDVTRLGAQARVQAGMAYTFQITSVFAKLSCHENVALAARRLGGDVEAEVASALSRVGLGARAGEIAGDLSYGHQRLLEIAMGLAQRPALLILDEPTQGLAESEIAGFKALIRGLATETTILLIEHNMSVVMELADRITVLNFGEVLAQGTPQEIHQSAEVQSAYLGTGGDDAEH</sequence>
<dbReference type="PANTHER" id="PTHR45772:SF2">
    <property type="entry name" value="ABC TRANSPORTER ATP-BINDING PROTEIN"/>
    <property type="match status" value="1"/>
</dbReference>
<evidence type="ECO:0000256" key="1">
    <source>
        <dbReference type="ARBA" id="ARBA00022448"/>
    </source>
</evidence>
<proteinExistence type="predicted"/>
<dbReference type="InterPro" id="IPR003593">
    <property type="entry name" value="AAA+_ATPase"/>
</dbReference>
<dbReference type="PROSITE" id="PS50893">
    <property type="entry name" value="ABC_TRANSPORTER_2"/>
    <property type="match status" value="1"/>
</dbReference>
<comment type="caution">
    <text evidence="5">The sequence shown here is derived from an EMBL/GenBank/DDBJ whole genome shotgun (WGS) entry which is preliminary data.</text>
</comment>
<dbReference type="GO" id="GO:0005886">
    <property type="term" value="C:plasma membrane"/>
    <property type="evidence" value="ECO:0007669"/>
    <property type="project" value="TreeGrafter"/>
</dbReference>
<keyword evidence="6" id="KW-1185">Reference proteome</keyword>
<dbReference type="Gene3D" id="3.40.50.300">
    <property type="entry name" value="P-loop containing nucleotide triphosphate hydrolases"/>
    <property type="match status" value="1"/>
</dbReference>
<dbReference type="SUPFAM" id="SSF52540">
    <property type="entry name" value="P-loop containing nucleoside triphosphate hydrolases"/>
    <property type="match status" value="1"/>
</dbReference>
<evidence type="ECO:0000256" key="2">
    <source>
        <dbReference type="ARBA" id="ARBA00022741"/>
    </source>
</evidence>
<organism evidence="5 6">
    <name type="scientific">Pseudooceanicola sediminis</name>
    <dbReference type="NCBI Taxonomy" id="2211117"/>
    <lineage>
        <taxon>Bacteria</taxon>
        <taxon>Pseudomonadati</taxon>
        <taxon>Pseudomonadota</taxon>
        <taxon>Alphaproteobacteria</taxon>
        <taxon>Rhodobacterales</taxon>
        <taxon>Paracoccaceae</taxon>
        <taxon>Pseudooceanicola</taxon>
    </lineage>
</organism>
<dbReference type="InterPro" id="IPR027417">
    <property type="entry name" value="P-loop_NTPase"/>
</dbReference>
<keyword evidence="2" id="KW-0547">Nucleotide-binding</keyword>
<name>A0A399J3Y5_9RHOB</name>
<dbReference type="AlphaFoldDB" id="A0A399J3Y5"/>
<dbReference type="RefSeq" id="WP_119399017.1">
    <property type="nucleotide sequence ID" value="NZ_QWJJ01000008.1"/>
</dbReference>
<gene>
    <name evidence="5" type="ORF">DL237_10445</name>
</gene>
<dbReference type="InterPro" id="IPR003439">
    <property type="entry name" value="ABC_transporter-like_ATP-bd"/>
</dbReference>
<evidence type="ECO:0000313" key="6">
    <source>
        <dbReference type="Proteomes" id="UP000265848"/>
    </source>
</evidence>
<feature type="domain" description="ABC transporter" evidence="4">
    <location>
        <begin position="6"/>
        <end position="234"/>
    </location>
</feature>
<evidence type="ECO:0000256" key="3">
    <source>
        <dbReference type="ARBA" id="ARBA00022840"/>
    </source>
</evidence>
<dbReference type="OrthoDB" id="9806149at2"/>
<dbReference type="CDD" id="cd03219">
    <property type="entry name" value="ABC_Mj1267_LivG_branched"/>
    <property type="match status" value="1"/>
</dbReference>
<dbReference type="PANTHER" id="PTHR45772">
    <property type="entry name" value="CONSERVED COMPONENT OF ABC TRANSPORTER FOR NATURAL AMINO ACIDS-RELATED"/>
    <property type="match status" value="1"/>
</dbReference>
<reference evidence="5 6" key="1">
    <citation type="submission" date="2018-08" db="EMBL/GenBank/DDBJ databases">
        <title>Pseudooceanicola sediminis CY03 in the family Rhodobacteracea.</title>
        <authorList>
            <person name="Zhang Y.-J."/>
        </authorList>
    </citation>
    <scope>NUCLEOTIDE SEQUENCE [LARGE SCALE GENOMIC DNA]</scope>
    <source>
        <strain evidence="5 6">CY03</strain>
    </source>
</reference>
<dbReference type="GO" id="GO:0016887">
    <property type="term" value="F:ATP hydrolysis activity"/>
    <property type="evidence" value="ECO:0007669"/>
    <property type="project" value="InterPro"/>
</dbReference>
<dbReference type="GO" id="GO:0005524">
    <property type="term" value="F:ATP binding"/>
    <property type="evidence" value="ECO:0007669"/>
    <property type="project" value="UniProtKB-KW"/>
</dbReference>